<dbReference type="OrthoDB" id="9763659at2"/>
<feature type="binding site" evidence="11">
    <location>
        <begin position="203"/>
        <end position="210"/>
    </location>
    <ligand>
        <name>ATP</name>
        <dbReference type="ChEBI" id="CHEBI:30616"/>
    </ligand>
</feature>
<keyword evidence="1 11" id="KW-0540">Nuclease</keyword>
<keyword evidence="10 11" id="KW-0413">Isomerase</keyword>
<evidence type="ECO:0000256" key="1">
    <source>
        <dbReference type="ARBA" id="ARBA00022722"/>
    </source>
</evidence>
<proteinExistence type="inferred from homology"/>
<evidence type="ECO:0000256" key="2">
    <source>
        <dbReference type="ARBA" id="ARBA00022741"/>
    </source>
</evidence>
<organism evidence="14 15">
    <name type="scientific">Propionimicrobium lymphophilum ACS-093-V-SCH5</name>
    <dbReference type="NCBI Taxonomy" id="883161"/>
    <lineage>
        <taxon>Bacteria</taxon>
        <taxon>Bacillati</taxon>
        <taxon>Actinomycetota</taxon>
        <taxon>Actinomycetes</taxon>
        <taxon>Propionibacteriales</taxon>
        <taxon>Propionibacteriaceae</taxon>
        <taxon>Propionimicrobium</taxon>
    </lineage>
</organism>
<dbReference type="STRING" id="883161.HMPREF9306_01358"/>
<dbReference type="GO" id="GO:0008854">
    <property type="term" value="F:exodeoxyribonuclease V activity"/>
    <property type="evidence" value="ECO:0007669"/>
    <property type="project" value="InterPro"/>
</dbReference>
<gene>
    <name evidence="11" type="primary">recD</name>
    <name evidence="14" type="ORF">HMPREF9306_01358</name>
</gene>
<comment type="function">
    <text evidence="11">A helicase/nuclease that prepares dsDNA breaks (DSB) for recombinational DNA repair. Binds to DSBs and unwinds DNA via a highly rapid and processive ATP-dependent bidirectional helicase activity. Unwinds dsDNA until it encounters a Chi (crossover hotspot instigator) sequence from the 3' direction. Cuts ssDNA a few nucleotides 3' to the Chi site. The properties and activities of the enzyme are changed at Chi. The Chi-altered holoenzyme produces a long 3'-ssDNA overhang and facilitates RecA-binding to the ssDNA for homologous DNA recombination and repair. Holoenzyme degrades any linearized DNA that is unable to undergo homologous recombination. In the holoenzyme this subunit has ssDNA-dependent ATPase and 5'-3' helicase activity. When added to pre-assembled RecBC greatly stimulates nuclease activity and augments holoenzyme processivity. Negatively regulates the RecA-loading ability of RecBCD.</text>
</comment>
<keyword evidence="9 11" id="KW-0234">DNA repair</keyword>
<dbReference type="GO" id="GO:0000724">
    <property type="term" value="P:double-strand break repair via homologous recombination"/>
    <property type="evidence" value="ECO:0007669"/>
    <property type="project" value="UniProtKB-UniRule"/>
</dbReference>
<keyword evidence="2 11" id="KW-0547">Nucleotide-binding</keyword>
<reference evidence="14 15" key="1">
    <citation type="submission" date="2013-04" db="EMBL/GenBank/DDBJ databases">
        <title>The Genome Sequence of Propionimicrobium lymphophilum ACS-093-V-SCH5.</title>
        <authorList>
            <consortium name="The Broad Institute Genomics Platform"/>
            <person name="Earl A."/>
            <person name="Ward D."/>
            <person name="Feldgarden M."/>
            <person name="Gevers D."/>
            <person name="Saerens B."/>
            <person name="Vaneechoutte M."/>
            <person name="Walker B."/>
            <person name="Young S."/>
            <person name="Zeng Q."/>
            <person name="Gargeya S."/>
            <person name="Fitzgerald M."/>
            <person name="Haas B."/>
            <person name="Abouelleil A."/>
            <person name="Allen A.W."/>
            <person name="Alvarado L."/>
            <person name="Arachchi H.M."/>
            <person name="Berlin A.M."/>
            <person name="Chapman S.B."/>
            <person name="Gainer-Dewar J."/>
            <person name="Goldberg J."/>
            <person name="Griggs A."/>
            <person name="Gujja S."/>
            <person name="Hansen M."/>
            <person name="Howarth C."/>
            <person name="Imamovic A."/>
            <person name="Ireland A."/>
            <person name="Larimer J."/>
            <person name="McCowan C."/>
            <person name="Murphy C."/>
            <person name="Pearson M."/>
            <person name="Poon T.W."/>
            <person name="Priest M."/>
            <person name="Roberts A."/>
            <person name="Saif S."/>
            <person name="Shea T."/>
            <person name="Sisk P."/>
            <person name="Sykes S."/>
            <person name="Wortman J."/>
            <person name="Nusbaum C."/>
            <person name="Birren B."/>
        </authorList>
    </citation>
    <scope>NUCLEOTIDE SEQUENCE [LARGE SCALE GENOMIC DNA]</scope>
    <source>
        <strain evidence="14 15">ACS-093-V-SCH5</strain>
    </source>
</reference>
<evidence type="ECO:0000256" key="6">
    <source>
        <dbReference type="ARBA" id="ARBA00022839"/>
    </source>
</evidence>
<dbReference type="SUPFAM" id="SSF52540">
    <property type="entry name" value="P-loop containing nucleoside triphosphate hydrolases"/>
    <property type="match status" value="2"/>
</dbReference>
<evidence type="ECO:0000256" key="3">
    <source>
        <dbReference type="ARBA" id="ARBA00022763"/>
    </source>
</evidence>
<dbReference type="InterPro" id="IPR006344">
    <property type="entry name" value="RecD"/>
</dbReference>
<dbReference type="Gene3D" id="1.10.10.1020">
    <property type="entry name" value="RecBCD complex, subunit RecD, N-terminal domain"/>
    <property type="match status" value="1"/>
</dbReference>
<dbReference type="EC" id="5.6.2.3" evidence="11"/>
<feature type="domain" description="UvrD-like helicase C-terminal" evidence="12">
    <location>
        <begin position="536"/>
        <end position="582"/>
    </location>
</feature>
<dbReference type="InterPro" id="IPR041851">
    <property type="entry name" value="RecD_N_sf"/>
</dbReference>
<dbReference type="RefSeq" id="WP_016456186.1">
    <property type="nucleotide sequence ID" value="NZ_KE150269.1"/>
</dbReference>
<evidence type="ECO:0000256" key="11">
    <source>
        <dbReference type="HAMAP-Rule" id="MF_01487"/>
    </source>
</evidence>
<dbReference type="NCBIfam" id="TIGR01447">
    <property type="entry name" value="recD"/>
    <property type="match status" value="1"/>
</dbReference>
<protein>
    <recommendedName>
        <fullName evidence="11">RecBCD enzyme subunit RecD</fullName>
        <ecNumber evidence="11">5.6.2.3</ecNumber>
    </recommendedName>
    <alternativeName>
        <fullName evidence="11">DNA 5'-3' helicase subunit RecD</fullName>
    </alternativeName>
    <alternativeName>
        <fullName evidence="11">Exonuclease V subunit RecD</fullName>
        <shortName evidence="11">ExoV subunit RecD</shortName>
    </alternativeName>
    <alternativeName>
        <fullName evidence="11">Helicase/nuclease RecBCD subunit RecD</fullName>
    </alternativeName>
</protein>
<keyword evidence="8 11" id="KW-0238">DNA-binding</keyword>
<evidence type="ECO:0000313" key="14">
    <source>
        <dbReference type="EMBL" id="EPD32659.1"/>
    </source>
</evidence>
<dbReference type="PANTHER" id="PTHR43788">
    <property type="entry name" value="DNA2/NAM7 HELICASE FAMILY MEMBER"/>
    <property type="match status" value="1"/>
</dbReference>
<dbReference type="Proteomes" id="UP000014417">
    <property type="component" value="Unassembled WGS sequence"/>
</dbReference>
<dbReference type="Pfam" id="PF13538">
    <property type="entry name" value="UvrD_C_2"/>
    <property type="match status" value="1"/>
</dbReference>
<keyword evidence="4 11" id="KW-0378">Hydrolase</keyword>
<keyword evidence="6 11" id="KW-0269">Exonuclease</keyword>
<dbReference type="Pfam" id="PF13245">
    <property type="entry name" value="AAA_19"/>
    <property type="match status" value="1"/>
</dbReference>
<dbReference type="HOGENOM" id="CLU_007524_1_3_11"/>
<comment type="caution">
    <text evidence="14">The sequence shown here is derived from an EMBL/GenBank/DDBJ whole genome shotgun (WGS) entry which is preliminary data.</text>
</comment>
<dbReference type="GO" id="GO:0005524">
    <property type="term" value="F:ATP binding"/>
    <property type="evidence" value="ECO:0007669"/>
    <property type="project" value="UniProtKB-UniRule"/>
</dbReference>
<dbReference type="EMBL" id="AGZR01000008">
    <property type="protein sequence ID" value="EPD32659.1"/>
    <property type="molecule type" value="Genomic_DNA"/>
</dbReference>
<sequence length="614" mass="66226">MKNKESVIARGLLARFNSAGLIGQAAVHASRSIELLYGESDELVLLAASLCVQAAQLGSACLPMESKDSLRDLLLSEEELSDPERLDLLAELDWPDFSSWRAVLCSSKIVSTSQEDAPNRLPLRFIDSNLYLESNWLYQSDVVDDLIEKIKTPPPEVDEAALEKELEEIFDGAEKPEPLRSALVNQRNAVRNCISSWISVIAGGPGTGKTHTLAALLSALSASSPTKLHVALTSFSGKAAARMNESLAQNVLSAGLANIRIDRGVTLHKLLGSRGTLNGFTYDATNRLPHDVVIVDEVSMLSLPMMKRLLSALRSNTRLILIGDPDQLTSIDVGTVLADIVDADVPGNKFNEIPLVSRLEINLRSSGNIPELAERIRLGDCEGAIEILNKNEGGIEYIDTDASEISFGTNESAASDVLVSARQMLKCANSGLVSEALQALDSHRLLCAHANGIYGASNWQATIDAFLRTQLAGWSSTEEIYPGMPLIITSNSPDLGIFNGDTGVVVLKDGTLQAAIGSKEYFKLIPPSMLDSYQLVHAMTVHKSQGSQYGKVTLILPSHESPILTRELLYTAVTRAKKAIRIIGTQQAVAAAIENPARRASGLTNRLLAFKPSL</sequence>
<evidence type="ECO:0000256" key="5">
    <source>
        <dbReference type="ARBA" id="ARBA00022806"/>
    </source>
</evidence>
<dbReference type="GO" id="GO:0003677">
    <property type="term" value="F:DNA binding"/>
    <property type="evidence" value="ECO:0007669"/>
    <property type="project" value="UniProtKB-UniRule"/>
</dbReference>
<evidence type="ECO:0000256" key="10">
    <source>
        <dbReference type="ARBA" id="ARBA00023235"/>
    </source>
</evidence>
<evidence type="ECO:0000256" key="8">
    <source>
        <dbReference type="ARBA" id="ARBA00023125"/>
    </source>
</evidence>
<dbReference type="InterPro" id="IPR027785">
    <property type="entry name" value="UvrD-like_helicase_C"/>
</dbReference>
<comment type="subunit">
    <text evidence="11">Heterotrimer of RecB, RecC and RecD. All subunits contribute to DNA-binding.</text>
</comment>
<dbReference type="Gene3D" id="3.40.50.300">
    <property type="entry name" value="P-loop containing nucleotide triphosphate hydrolases"/>
    <property type="match status" value="3"/>
</dbReference>
<dbReference type="GO" id="GO:0043139">
    <property type="term" value="F:5'-3' DNA helicase activity"/>
    <property type="evidence" value="ECO:0007669"/>
    <property type="project" value="UniProtKB-UniRule"/>
</dbReference>
<accession>S2WY29</accession>
<comment type="catalytic activity">
    <reaction evidence="11">
        <text>ATP + H2O = ADP + phosphate + H(+)</text>
        <dbReference type="Rhea" id="RHEA:13065"/>
        <dbReference type="ChEBI" id="CHEBI:15377"/>
        <dbReference type="ChEBI" id="CHEBI:15378"/>
        <dbReference type="ChEBI" id="CHEBI:30616"/>
        <dbReference type="ChEBI" id="CHEBI:43474"/>
        <dbReference type="ChEBI" id="CHEBI:456216"/>
        <dbReference type="EC" id="5.6.2.3"/>
    </reaction>
</comment>
<feature type="domain" description="RecBCD enzyme subunit RecD N-terminal" evidence="13">
    <location>
        <begin position="20"/>
        <end position="131"/>
    </location>
</feature>
<evidence type="ECO:0000256" key="4">
    <source>
        <dbReference type="ARBA" id="ARBA00022801"/>
    </source>
</evidence>
<dbReference type="AlphaFoldDB" id="S2WY29"/>
<dbReference type="Pfam" id="PF21185">
    <property type="entry name" value="RecD_N"/>
    <property type="match status" value="1"/>
</dbReference>
<keyword evidence="5 11" id="KW-0347">Helicase</keyword>
<keyword evidence="3 11" id="KW-0227">DNA damage</keyword>
<dbReference type="InterPro" id="IPR027417">
    <property type="entry name" value="P-loop_NTPase"/>
</dbReference>
<evidence type="ECO:0000256" key="7">
    <source>
        <dbReference type="ARBA" id="ARBA00022840"/>
    </source>
</evidence>
<name>S2WY29_9ACTN</name>
<dbReference type="GO" id="GO:0016887">
    <property type="term" value="F:ATP hydrolysis activity"/>
    <property type="evidence" value="ECO:0007669"/>
    <property type="project" value="RHEA"/>
</dbReference>
<dbReference type="GO" id="GO:0009338">
    <property type="term" value="C:exodeoxyribonuclease V complex"/>
    <property type="evidence" value="ECO:0007669"/>
    <property type="project" value="InterPro"/>
</dbReference>
<evidence type="ECO:0000259" key="13">
    <source>
        <dbReference type="Pfam" id="PF21185"/>
    </source>
</evidence>
<evidence type="ECO:0000256" key="9">
    <source>
        <dbReference type="ARBA" id="ARBA00023204"/>
    </source>
</evidence>
<comment type="similarity">
    <text evidence="11">Belongs to the RecD family.</text>
</comment>
<evidence type="ECO:0000259" key="12">
    <source>
        <dbReference type="Pfam" id="PF13538"/>
    </source>
</evidence>
<keyword evidence="7 11" id="KW-0067">ATP-binding</keyword>
<dbReference type="HAMAP" id="MF_01487">
    <property type="entry name" value="RecD"/>
    <property type="match status" value="1"/>
</dbReference>
<evidence type="ECO:0000313" key="15">
    <source>
        <dbReference type="Proteomes" id="UP000014417"/>
    </source>
</evidence>
<dbReference type="PANTHER" id="PTHR43788:SF6">
    <property type="entry name" value="DNA HELICASE B"/>
    <property type="match status" value="1"/>
</dbReference>
<dbReference type="CDD" id="cd17933">
    <property type="entry name" value="DEXSc_RecD-like"/>
    <property type="match status" value="1"/>
</dbReference>
<keyword evidence="15" id="KW-1185">Reference proteome</keyword>
<dbReference type="PATRIC" id="fig|883161.3.peg.1352"/>
<dbReference type="CDD" id="cd18809">
    <property type="entry name" value="SF1_C_RecD"/>
    <property type="match status" value="1"/>
</dbReference>
<dbReference type="InterPro" id="IPR049550">
    <property type="entry name" value="RecD_N"/>
</dbReference>
<dbReference type="InterPro" id="IPR050534">
    <property type="entry name" value="Coronavir_polyprotein_1ab"/>
</dbReference>
<comment type="miscellaneous">
    <text evidence="11">In the RecBCD complex, RecB has a slow 3'-5' helicase, an exonuclease activity and loads RecA onto ssDNA, RecD has a fast 5'-3' helicase activity, while RecC stimulates the ATPase and processivity of the RecB helicase and contributes to recognition of the Chi site.</text>
</comment>